<protein>
    <submittedName>
        <fullName evidence="1">Uncharacterized protein</fullName>
    </submittedName>
</protein>
<dbReference type="EMBL" id="CAJNNV010032230">
    <property type="protein sequence ID" value="CAE8639343.1"/>
    <property type="molecule type" value="Genomic_DNA"/>
</dbReference>
<comment type="caution">
    <text evidence="1">The sequence shown here is derived from an EMBL/GenBank/DDBJ whole genome shotgun (WGS) entry which is preliminary data.</text>
</comment>
<evidence type="ECO:0000313" key="2">
    <source>
        <dbReference type="Proteomes" id="UP000654075"/>
    </source>
</evidence>
<reference evidence="1" key="1">
    <citation type="submission" date="2021-02" db="EMBL/GenBank/DDBJ databases">
        <authorList>
            <person name="Dougan E. K."/>
            <person name="Rhodes N."/>
            <person name="Thang M."/>
            <person name="Chan C."/>
        </authorList>
    </citation>
    <scope>NUCLEOTIDE SEQUENCE</scope>
</reference>
<sequence length="916" mass="100515">MESQVEDMRKLLHKFKVCSSHPDVAVDPNDTGLLPGHTDILIFGPSGSGKSSLIRTFFMALNKTQEVPADFADRIIVKDTAMNEGTLKYISAVIKPAKLDHRGNTVSSAIMCHDTRGHIWMDEREQKQLSVIMDGNIRDDSIVQQRNYRYARLLWEFWRKDAELFPPEILARKSSLQTQPHALLFVFDGSMDEIPDGEEETRFYREIIQMSRTKGYLNPQALVSTLPHSTPNASGASERVDPPRSHEDLAEIAAIVGPLGLEAVMASTRMREVEEWISTAEARGLRSEDIAPARRKLAALATQNRGFHWQQAESSAESDLASSKDSCKARASESELVEQLRLAEQHLAGADRTCCRAAAEELKAAIVRGFHAGVDVKALIRARRTLREFEKQGDARSHAELDMKDLAKEMLRAMQAKDCLALSAVLTAATDSGLHLPGLQAARAKLSEWGNARHLAEQGPACAMPATSSPLSQARNLAAAQGKGSPASPYRGSDIVPLSARLLHEGPALLVLQADARNGIQSKSSPFATAEASSQAILKAHQQRSLQAMGLPVSTTPANVTEIGLWQSVMKSLCEPFPSFSTVERLLGGGRLGNAVVLACNASADECIWNRCQEAVDAVTACHLVITGKGPDSDSDKKSREDRRSLSSGALRVGESFLPEWDVDGHVGSEEISTLLRHIEVSAGLKEPFLLAVLSRGYLSRRLASGLREHLPQEVALFPCPPFDRLAACRAEVPLFGKTHFFQEARRLHLQGHMLAPETLQALDVLRPDWRGPEVLEPRSSVHGDQEKKYRPNCSQCYSTIYCLATLKVVLTRIDRVEESIAKSSAGSSSADQELKLRQVLDKKIEDIVMKLDVSRTAVHFIENYHSGVGSAHEARNVSVDFHGLKILTQCCSHADAFVAQSLRGGQQRQPSCTIH</sequence>
<keyword evidence="2" id="KW-1185">Reference proteome</keyword>
<dbReference type="Proteomes" id="UP000654075">
    <property type="component" value="Unassembled WGS sequence"/>
</dbReference>
<dbReference type="AlphaFoldDB" id="A0A813HNL6"/>
<organism evidence="1 2">
    <name type="scientific">Polarella glacialis</name>
    <name type="common">Dinoflagellate</name>
    <dbReference type="NCBI Taxonomy" id="89957"/>
    <lineage>
        <taxon>Eukaryota</taxon>
        <taxon>Sar</taxon>
        <taxon>Alveolata</taxon>
        <taxon>Dinophyceae</taxon>
        <taxon>Suessiales</taxon>
        <taxon>Suessiaceae</taxon>
        <taxon>Polarella</taxon>
    </lineage>
</organism>
<dbReference type="OrthoDB" id="25620at2759"/>
<gene>
    <name evidence="1" type="ORF">PGLA1383_LOCUS54388</name>
</gene>
<accession>A0A813HNL6</accession>
<dbReference type="InterPro" id="IPR027417">
    <property type="entry name" value="P-loop_NTPase"/>
</dbReference>
<name>A0A813HNL6_POLGL</name>
<proteinExistence type="predicted"/>
<evidence type="ECO:0000313" key="1">
    <source>
        <dbReference type="EMBL" id="CAE8639343.1"/>
    </source>
</evidence>
<dbReference type="SUPFAM" id="SSF52540">
    <property type="entry name" value="P-loop containing nucleoside triphosphate hydrolases"/>
    <property type="match status" value="1"/>
</dbReference>